<reference evidence="2" key="2">
    <citation type="submission" date="2020-06" db="EMBL/GenBank/DDBJ databases">
        <authorList>
            <person name="Sheffer M."/>
        </authorList>
    </citation>
    <scope>NUCLEOTIDE SEQUENCE</scope>
</reference>
<name>A0A8T0FFD1_ARGBR</name>
<keyword evidence="3" id="KW-1185">Reference proteome</keyword>
<feature type="transmembrane region" description="Helical" evidence="1">
    <location>
        <begin position="15"/>
        <end position="37"/>
    </location>
</feature>
<feature type="transmembrane region" description="Helical" evidence="1">
    <location>
        <begin position="67"/>
        <end position="88"/>
    </location>
</feature>
<keyword evidence="1" id="KW-1133">Transmembrane helix</keyword>
<dbReference type="EMBL" id="JABXBU010000015">
    <property type="protein sequence ID" value="KAF8787980.1"/>
    <property type="molecule type" value="Genomic_DNA"/>
</dbReference>
<keyword evidence="1" id="KW-0472">Membrane</keyword>
<evidence type="ECO:0000313" key="3">
    <source>
        <dbReference type="Proteomes" id="UP000807504"/>
    </source>
</evidence>
<feature type="transmembrane region" description="Helical" evidence="1">
    <location>
        <begin position="178"/>
        <end position="198"/>
    </location>
</feature>
<reference evidence="2" key="1">
    <citation type="journal article" date="2020" name="bioRxiv">
        <title>Chromosome-level reference genome of the European wasp spider Argiope bruennichi: a resource for studies on range expansion and evolutionary adaptation.</title>
        <authorList>
            <person name="Sheffer M.M."/>
            <person name="Hoppe A."/>
            <person name="Krehenwinkel H."/>
            <person name="Uhl G."/>
            <person name="Kuss A.W."/>
            <person name="Jensen L."/>
            <person name="Jensen C."/>
            <person name="Gillespie R.G."/>
            <person name="Hoff K.J."/>
            <person name="Prost S."/>
        </authorList>
    </citation>
    <scope>NUCLEOTIDE SEQUENCE</scope>
</reference>
<evidence type="ECO:0000256" key="1">
    <source>
        <dbReference type="SAM" id="Phobius"/>
    </source>
</evidence>
<gene>
    <name evidence="2" type="ORF">HNY73_009523</name>
</gene>
<keyword evidence="1" id="KW-0812">Transmembrane</keyword>
<comment type="caution">
    <text evidence="2">The sequence shown here is derived from an EMBL/GenBank/DDBJ whole genome shotgun (WGS) entry which is preliminary data.</text>
</comment>
<feature type="transmembrane region" description="Helical" evidence="1">
    <location>
        <begin position="137"/>
        <end position="158"/>
    </location>
</feature>
<evidence type="ECO:0000313" key="2">
    <source>
        <dbReference type="EMBL" id="KAF8787980.1"/>
    </source>
</evidence>
<sequence length="269" mass="31445">MKKIRNIESSNSKELNILTYIIIIESLIASIVLLFFLNDYDPRASIFGYYLPSKWARSFTFIMKCNFYYMVYPCATNLLALFYITLCLRCSKYIKYLTKEIQRCPPDGFDFSNQLNILTRKAHVDNIILDIQATLSLPVFFIIIANTLMFCSIIGWFLEKSWRSSDHFWKMESSFFVLNSVWCVTSVLWISGGLPIEVSKFKQTFHRKTHARCLVLKTLDEADLKRDLFYDEDSLMMGCDILSYKRSTLFALIGTVFTYTILARNAELY</sequence>
<dbReference type="Proteomes" id="UP000807504">
    <property type="component" value="Unassembled WGS sequence"/>
</dbReference>
<protein>
    <submittedName>
        <fullName evidence="2">Uncharacterized protein</fullName>
    </submittedName>
</protein>
<organism evidence="2 3">
    <name type="scientific">Argiope bruennichi</name>
    <name type="common">Wasp spider</name>
    <name type="synonym">Aranea bruennichi</name>
    <dbReference type="NCBI Taxonomy" id="94029"/>
    <lineage>
        <taxon>Eukaryota</taxon>
        <taxon>Metazoa</taxon>
        <taxon>Ecdysozoa</taxon>
        <taxon>Arthropoda</taxon>
        <taxon>Chelicerata</taxon>
        <taxon>Arachnida</taxon>
        <taxon>Araneae</taxon>
        <taxon>Araneomorphae</taxon>
        <taxon>Entelegynae</taxon>
        <taxon>Araneoidea</taxon>
        <taxon>Araneidae</taxon>
        <taxon>Argiope</taxon>
    </lineage>
</organism>
<dbReference type="AlphaFoldDB" id="A0A8T0FFD1"/>
<proteinExistence type="predicted"/>
<accession>A0A8T0FFD1</accession>